<reference evidence="9" key="1">
    <citation type="journal article" date="2020" name="Nat. Ecol. Evol.">
        <title>Deeply conserved synteny resolves early events in vertebrate evolution.</title>
        <authorList>
            <person name="Simakov O."/>
            <person name="Marletaz F."/>
            <person name="Yue J.X."/>
            <person name="O'Connell B."/>
            <person name="Jenkins J."/>
            <person name="Brandt A."/>
            <person name="Calef R."/>
            <person name="Tung C.H."/>
            <person name="Huang T.K."/>
            <person name="Schmutz J."/>
            <person name="Satoh N."/>
            <person name="Yu J.K."/>
            <person name="Putnam N.H."/>
            <person name="Green R.E."/>
            <person name="Rokhsar D.S."/>
        </authorList>
    </citation>
    <scope>NUCLEOTIDE SEQUENCE [LARGE SCALE GENOMIC DNA]</scope>
    <source>
        <strain evidence="9">S238N-H82</strain>
    </source>
</reference>
<dbReference type="Pfam" id="PF00791">
    <property type="entry name" value="ZU5"/>
    <property type="match status" value="1"/>
</dbReference>
<gene>
    <name evidence="10" type="primary">LOC118427991</name>
</gene>
<keyword evidence="4" id="KW-0963">Cytoplasm</keyword>
<dbReference type="Gene3D" id="1.25.40.20">
    <property type="entry name" value="Ankyrin repeat-containing domain"/>
    <property type="match status" value="3"/>
</dbReference>
<dbReference type="Pfam" id="PF12796">
    <property type="entry name" value="Ank_2"/>
    <property type="match status" value="2"/>
</dbReference>
<feature type="repeat" description="ANK" evidence="5">
    <location>
        <begin position="175"/>
        <end position="207"/>
    </location>
</feature>
<dbReference type="GeneID" id="118427991"/>
<evidence type="ECO:0000256" key="5">
    <source>
        <dbReference type="PROSITE-ProRule" id="PRU00023"/>
    </source>
</evidence>
<proteinExistence type="predicted"/>
<dbReference type="PROSITE" id="PS50088">
    <property type="entry name" value="ANK_REPEAT"/>
    <property type="match status" value="7"/>
</dbReference>
<keyword evidence="3 5" id="KW-0040">ANK repeat</keyword>
<dbReference type="AlphaFoldDB" id="A0A9J7M749"/>
<comment type="subcellular location">
    <subcellularLocation>
        <location evidence="1">Cytoplasm</location>
        <location evidence="1">Cytoskeleton</location>
    </subcellularLocation>
</comment>
<dbReference type="SUPFAM" id="SSF47986">
    <property type="entry name" value="DEATH domain"/>
    <property type="match status" value="1"/>
</dbReference>
<dbReference type="GO" id="GO:0016020">
    <property type="term" value="C:membrane"/>
    <property type="evidence" value="ECO:0007669"/>
    <property type="project" value="UniProtKB-ARBA"/>
</dbReference>
<dbReference type="OrthoDB" id="426293at2759"/>
<evidence type="ECO:0000256" key="2">
    <source>
        <dbReference type="ARBA" id="ARBA00022737"/>
    </source>
</evidence>
<dbReference type="Gene3D" id="2.60.220.30">
    <property type="match status" value="2"/>
</dbReference>
<dbReference type="Proteomes" id="UP000001554">
    <property type="component" value="Chromosome 12"/>
</dbReference>
<evidence type="ECO:0000259" key="7">
    <source>
        <dbReference type="PROSITE" id="PS50017"/>
    </source>
</evidence>
<dbReference type="InterPro" id="IPR000906">
    <property type="entry name" value="ZU5_dom"/>
</dbReference>
<dbReference type="OMA" id="WIVIVID"/>
<dbReference type="Pfam" id="PF00531">
    <property type="entry name" value="Death"/>
    <property type="match status" value="1"/>
</dbReference>
<dbReference type="PROSITE" id="PS50017">
    <property type="entry name" value="DEATH_DOMAIN"/>
    <property type="match status" value="1"/>
</dbReference>
<keyword evidence="9" id="KW-1185">Reference proteome</keyword>
<dbReference type="Pfam" id="PF00023">
    <property type="entry name" value="Ank"/>
    <property type="match status" value="3"/>
</dbReference>
<dbReference type="GO" id="GO:0005856">
    <property type="term" value="C:cytoskeleton"/>
    <property type="evidence" value="ECO:0007669"/>
    <property type="project" value="UniProtKB-SubCell"/>
</dbReference>
<dbReference type="PRINTS" id="PR01415">
    <property type="entry name" value="ANKYRIN"/>
</dbReference>
<evidence type="ECO:0000256" key="4">
    <source>
        <dbReference type="ARBA" id="ARBA00023212"/>
    </source>
</evidence>
<name>A0A9J7M749_BRAFL</name>
<dbReference type="InterPro" id="IPR002110">
    <property type="entry name" value="Ankyrin_rpt"/>
</dbReference>
<protein>
    <submittedName>
        <fullName evidence="10">Ankyrin-3-like</fullName>
    </submittedName>
</protein>
<evidence type="ECO:0000313" key="9">
    <source>
        <dbReference type="Proteomes" id="UP000001554"/>
    </source>
</evidence>
<evidence type="ECO:0000313" key="10">
    <source>
        <dbReference type="RefSeq" id="XP_035693850.1"/>
    </source>
</evidence>
<feature type="region of interest" description="Disordered" evidence="6">
    <location>
        <begin position="271"/>
        <end position="292"/>
    </location>
</feature>
<feature type="repeat" description="ANK" evidence="5">
    <location>
        <begin position="109"/>
        <end position="141"/>
    </location>
</feature>
<feature type="repeat" description="ANK" evidence="5">
    <location>
        <begin position="76"/>
        <end position="108"/>
    </location>
</feature>
<feature type="repeat" description="ANK" evidence="5">
    <location>
        <begin position="142"/>
        <end position="174"/>
    </location>
</feature>
<dbReference type="PANTHER" id="PTHR24171:SF9">
    <property type="entry name" value="ANKYRIN REPEAT DOMAIN-CONTAINING PROTEIN 39"/>
    <property type="match status" value="1"/>
</dbReference>
<organism evidence="9 10">
    <name type="scientific">Branchiostoma floridae</name>
    <name type="common">Florida lancelet</name>
    <name type="synonym">Amphioxus</name>
    <dbReference type="NCBI Taxonomy" id="7739"/>
    <lineage>
        <taxon>Eukaryota</taxon>
        <taxon>Metazoa</taxon>
        <taxon>Chordata</taxon>
        <taxon>Cephalochordata</taxon>
        <taxon>Leptocardii</taxon>
        <taxon>Amphioxiformes</taxon>
        <taxon>Branchiostomatidae</taxon>
        <taxon>Branchiostoma</taxon>
    </lineage>
</organism>
<dbReference type="InterPro" id="IPR011029">
    <property type="entry name" value="DEATH-like_dom_sf"/>
</dbReference>
<feature type="domain" description="Death" evidence="7">
    <location>
        <begin position="672"/>
        <end position="741"/>
    </location>
</feature>
<feature type="repeat" description="ANK" evidence="5">
    <location>
        <begin position="241"/>
        <end position="273"/>
    </location>
</feature>
<evidence type="ECO:0000256" key="6">
    <source>
        <dbReference type="SAM" id="MobiDB-lite"/>
    </source>
</evidence>
<feature type="repeat" description="ANK" evidence="5">
    <location>
        <begin position="208"/>
        <end position="240"/>
    </location>
</feature>
<dbReference type="KEGG" id="bfo:118427991"/>
<reference evidence="10" key="2">
    <citation type="submission" date="2025-08" db="UniProtKB">
        <authorList>
            <consortium name="RefSeq"/>
        </authorList>
    </citation>
    <scope>IDENTIFICATION</scope>
    <source>
        <strain evidence="10">S238N-H82</strain>
        <tissue evidence="10">Testes</tissue>
    </source>
</reference>
<sequence length="748" mass="81102">MSKKETEREKLRQLELSFAAREGDIQRVTRFIKQGVDVNCSRIKDTPLHNAAIGGHVGVAELLLKYGALVDSRDTFEATPLHCAATGGHVGVVELLLKVGAWVDCRDVSGDTPLHKAASGGHVGVAELLLKAGARVGITDRSGETPLHEAASGGHVGVVELLLKAGAQLDSEDRYLATPLNKAASGGHVGVAELLLEAGARVDSLDGSGETPLHAAASGGHVGVAELLLKYGAQVDSVGLLEATPLHTAASGGHVGVAELLLKAGARVDRGDVSGETPEDIAAREDVPNEDEKDRILEGRKRILELFAAAKMADPYRRVVRKLGPGGGELQTGSCTVTVPPGAVTMETEITYQVINPNDVTIPLKDGDMLMSDIIELGPHGTTFHQPVTVQMQYSSMSSGGDTEAVMWVTEDRSQWTELTTIKKIENKLSVLVDHFSIFAVISQPRQDQFTVSTEGCILTSSTLPAVEVKFPEGSVNTETQVTIQVQEVSERAVDEIKAKDESFRGLLGTSPIVKVETVSDSAANFHKPVTVRVPYPQHCMNIQHEGGTKLKVMSCEEGTEDWVDVTDSTKITHVTEEFVEFEVNHFTRWIVIVIDDIYRDKEVLGQMPLHLLCKWLQHRAVQFILLQRKYDMKQVVIECKPAEDAEVEHTKLLEKGYEGPLPSDSEEVSTDWKDLAFHLGLKRADIANIAGRNPDDKSRCMDMLQKWKKLNGDAAATEVLMKALSEAGLQSVVDGLDSHLTQMGRHG</sequence>
<evidence type="ECO:0000259" key="8">
    <source>
        <dbReference type="PROSITE" id="PS51145"/>
    </source>
</evidence>
<dbReference type="PROSITE" id="PS51145">
    <property type="entry name" value="ZU5"/>
    <property type="match status" value="1"/>
</dbReference>
<dbReference type="RefSeq" id="XP_035693850.1">
    <property type="nucleotide sequence ID" value="XM_035837957.1"/>
</dbReference>
<accession>A0A9J7M749</accession>
<feature type="domain" description="ZU5" evidence="8">
    <location>
        <begin position="317"/>
        <end position="445"/>
    </location>
</feature>
<dbReference type="InterPro" id="IPR000488">
    <property type="entry name" value="Death_dom"/>
</dbReference>
<dbReference type="InterPro" id="IPR036770">
    <property type="entry name" value="Ankyrin_rpt-contain_sf"/>
</dbReference>
<dbReference type="Gene3D" id="1.10.533.10">
    <property type="entry name" value="Death Domain, Fas"/>
    <property type="match status" value="1"/>
</dbReference>
<keyword evidence="2" id="KW-0677">Repeat</keyword>
<feature type="repeat" description="ANK" evidence="5">
    <location>
        <begin position="43"/>
        <end position="75"/>
    </location>
</feature>
<dbReference type="PROSITE" id="PS50297">
    <property type="entry name" value="ANK_REP_REGION"/>
    <property type="match status" value="7"/>
</dbReference>
<dbReference type="SMART" id="SM00248">
    <property type="entry name" value="ANK"/>
    <property type="match status" value="10"/>
</dbReference>
<dbReference type="CDD" id="cd01670">
    <property type="entry name" value="Death"/>
    <property type="match status" value="1"/>
</dbReference>
<feature type="compositionally biased region" description="Basic and acidic residues" evidence="6">
    <location>
        <begin position="281"/>
        <end position="292"/>
    </location>
</feature>
<evidence type="ECO:0000256" key="1">
    <source>
        <dbReference type="ARBA" id="ARBA00004245"/>
    </source>
</evidence>
<keyword evidence="4" id="KW-0206">Cytoskeleton</keyword>
<dbReference type="SMART" id="SM00218">
    <property type="entry name" value="ZU5"/>
    <property type="match status" value="1"/>
</dbReference>
<dbReference type="SUPFAM" id="SSF48403">
    <property type="entry name" value="Ankyrin repeat"/>
    <property type="match status" value="1"/>
</dbReference>
<evidence type="ECO:0000256" key="3">
    <source>
        <dbReference type="ARBA" id="ARBA00023043"/>
    </source>
</evidence>
<dbReference type="SMART" id="SM00005">
    <property type="entry name" value="DEATH"/>
    <property type="match status" value="1"/>
</dbReference>
<dbReference type="GO" id="GO:0007165">
    <property type="term" value="P:signal transduction"/>
    <property type="evidence" value="ECO:0007669"/>
    <property type="project" value="InterPro"/>
</dbReference>
<dbReference type="PANTHER" id="PTHR24171">
    <property type="entry name" value="ANKYRIN REPEAT DOMAIN-CONTAINING PROTEIN 39-RELATED"/>
    <property type="match status" value="1"/>
</dbReference>